<dbReference type="InterPro" id="IPR017451">
    <property type="entry name" value="F-box-assoc_interact_dom"/>
</dbReference>
<dbReference type="Proteomes" id="UP001157418">
    <property type="component" value="Unassembled WGS sequence"/>
</dbReference>
<reference evidence="2 3" key="1">
    <citation type="submission" date="2022-01" db="EMBL/GenBank/DDBJ databases">
        <authorList>
            <person name="Xiong W."/>
            <person name="Schranz E."/>
        </authorList>
    </citation>
    <scope>NUCLEOTIDE SEQUENCE [LARGE SCALE GENOMIC DNA]</scope>
</reference>
<comment type="caution">
    <text evidence="2">The sequence shown here is derived from an EMBL/GenBank/DDBJ whole genome shotgun (WGS) entry which is preliminary data.</text>
</comment>
<organism evidence="2 3">
    <name type="scientific">Lactuca virosa</name>
    <dbReference type="NCBI Taxonomy" id="75947"/>
    <lineage>
        <taxon>Eukaryota</taxon>
        <taxon>Viridiplantae</taxon>
        <taxon>Streptophyta</taxon>
        <taxon>Embryophyta</taxon>
        <taxon>Tracheophyta</taxon>
        <taxon>Spermatophyta</taxon>
        <taxon>Magnoliopsida</taxon>
        <taxon>eudicotyledons</taxon>
        <taxon>Gunneridae</taxon>
        <taxon>Pentapetalae</taxon>
        <taxon>asterids</taxon>
        <taxon>campanulids</taxon>
        <taxon>Asterales</taxon>
        <taxon>Asteraceae</taxon>
        <taxon>Cichorioideae</taxon>
        <taxon>Cichorieae</taxon>
        <taxon>Lactucinae</taxon>
        <taxon>Lactuca</taxon>
    </lineage>
</organism>
<dbReference type="PANTHER" id="PTHR31790">
    <property type="entry name" value="OS02G0783600 PROTEIN"/>
    <property type="match status" value="1"/>
</dbReference>
<evidence type="ECO:0000313" key="2">
    <source>
        <dbReference type="EMBL" id="CAH1440611.1"/>
    </source>
</evidence>
<keyword evidence="3" id="KW-1185">Reference proteome</keyword>
<accession>A0AAU9NS41</accession>
<dbReference type="EMBL" id="CAKMRJ010005412">
    <property type="protein sequence ID" value="CAH1440611.1"/>
    <property type="molecule type" value="Genomic_DNA"/>
</dbReference>
<evidence type="ECO:0000313" key="3">
    <source>
        <dbReference type="Proteomes" id="UP001157418"/>
    </source>
</evidence>
<gene>
    <name evidence="2" type="ORF">LVIROSA_LOCUS26734</name>
</gene>
<dbReference type="NCBIfam" id="TIGR01640">
    <property type="entry name" value="F_box_assoc_1"/>
    <property type="match status" value="1"/>
</dbReference>
<dbReference type="InterPro" id="IPR052361">
    <property type="entry name" value="F-box_domain"/>
</dbReference>
<name>A0AAU9NS41_9ASTR</name>
<proteinExistence type="predicted"/>
<evidence type="ECO:0000259" key="1">
    <source>
        <dbReference type="Pfam" id="PF07734"/>
    </source>
</evidence>
<dbReference type="PANTHER" id="PTHR31790:SF581">
    <property type="entry name" value="F-BOX PROTEIN INTERACTION DOMAIN PROTEIN"/>
    <property type="match status" value="1"/>
</dbReference>
<dbReference type="AlphaFoldDB" id="A0AAU9NS41"/>
<dbReference type="InterPro" id="IPR006527">
    <property type="entry name" value="F-box-assoc_dom_typ1"/>
</dbReference>
<sequence length="123" mass="13723">MIYGFGYDSSKDDYKVVLGFRNGGIRPKFTLKSNVWEVIGEVNYTFVSRVGFLYSGALHWVVCHGSAYQMPLILSFDLSEDKFEQIPQPCKWADHLGTISGCLCVLDVPSNTLYGIPFTLQGG</sequence>
<dbReference type="Pfam" id="PF07734">
    <property type="entry name" value="FBA_1"/>
    <property type="match status" value="1"/>
</dbReference>
<feature type="domain" description="F-box associated beta-propeller type 1" evidence="1">
    <location>
        <begin position="2"/>
        <end position="93"/>
    </location>
</feature>
<protein>
    <recommendedName>
        <fullName evidence="1">F-box associated beta-propeller type 1 domain-containing protein</fullName>
    </recommendedName>
</protein>